<keyword evidence="3" id="KW-1185">Reference proteome</keyword>
<dbReference type="EMBL" id="VOFY01000015">
    <property type="protein sequence ID" value="KAA8584832.1"/>
    <property type="molecule type" value="Genomic_DNA"/>
</dbReference>
<dbReference type="Proteomes" id="UP000327493">
    <property type="component" value="Chromosome 15"/>
</dbReference>
<sequence>MQTSMKTLLIGKQLAFPISLELKQMPVAALRVLSQVPKSVVKNMFRFTFGKAETIERVREPDGAACFGGSRETKAATTGYPRSQSKPHSHGFHLQLHCK</sequence>
<feature type="compositionally biased region" description="Basic residues" evidence="1">
    <location>
        <begin position="85"/>
        <end position="99"/>
    </location>
</feature>
<gene>
    <name evidence="2" type="ORF">FQN60_003526</name>
</gene>
<comment type="caution">
    <text evidence="2">The sequence shown here is derived from an EMBL/GenBank/DDBJ whole genome shotgun (WGS) entry which is preliminary data.</text>
</comment>
<name>A0A5J5CRK1_9PERO</name>
<evidence type="ECO:0000256" key="1">
    <source>
        <dbReference type="SAM" id="MobiDB-lite"/>
    </source>
</evidence>
<protein>
    <submittedName>
        <fullName evidence="2">Uncharacterized protein</fullName>
    </submittedName>
</protein>
<accession>A0A5J5CRK1</accession>
<reference evidence="2 3" key="1">
    <citation type="submission" date="2019-08" db="EMBL/GenBank/DDBJ databases">
        <title>A chromosome-level genome assembly, high-density linkage maps, and genome scans reveal the genomic architecture of hybrid incompatibilities underlying speciation via character displacement in darters (Percidae: Etheostominae).</title>
        <authorList>
            <person name="Moran R.L."/>
            <person name="Catchen J.M."/>
            <person name="Fuller R.C."/>
        </authorList>
    </citation>
    <scope>NUCLEOTIDE SEQUENCE [LARGE SCALE GENOMIC DNA]</scope>
    <source>
        <strain evidence="2">EspeVRDwgs_2016</strain>
        <tissue evidence="2">Muscle</tissue>
    </source>
</reference>
<proteinExistence type="predicted"/>
<evidence type="ECO:0000313" key="2">
    <source>
        <dbReference type="EMBL" id="KAA8584832.1"/>
    </source>
</evidence>
<dbReference type="AlphaFoldDB" id="A0A5J5CRK1"/>
<organism evidence="2 3">
    <name type="scientific">Etheostoma spectabile</name>
    <name type="common">orangethroat darter</name>
    <dbReference type="NCBI Taxonomy" id="54343"/>
    <lineage>
        <taxon>Eukaryota</taxon>
        <taxon>Metazoa</taxon>
        <taxon>Chordata</taxon>
        <taxon>Craniata</taxon>
        <taxon>Vertebrata</taxon>
        <taxon>Euteleostomi</taxon>
        <taxon>Actinopterygii</taxon>
        <taxon>Neopterygii</taxon>
        <taxon>Teleostei</taxon>
        <taxon>Neoteleostei</taxon>
        <taxon>Acanthomorphata</taxon>
        <taxon>Eupercaria</taxon>
        <taxon>Perciformes</taxon>
        <taxon>Percoidei</taxon>
        <taxon>Percidae</taxon>
        <taxon>Etheostomatinae</taxon>
        <taxon>Etheostoma</taxon>
    </lineage>
</organism>
<feature type="region of interest" description="Disordered" evidence="1">
    <location>
        <begin position="66"/>
        <end position="99"/>
    </location>
</feature>
<evidence type="ECO:0000313" key="3">
    <source>
        <dbReference type="Proteomes" id="UP000327493"/>
    </source>
</evidence>
<feature type="non-terminal residue" evidence="2">
    <location>
        <position position="99"/>
    </location>
</feature>